<dbReference type="PANTHER" id="PTHR15837">
    <property type="entry name" value="RAN GUANINE NUCLEOTIDE RELEASE FACTOR"/>
    <property type="match status" value="1"/>
</dbReference>
<dbReference type="Proteomes" id="UP000717328">
    <property type="component" value="Unassembled WGS sequence"/>
</dbReference>
<evidence type="ECO:0000313" key="4">
    <source>
        <dbReference type="EMBL" id="KAG5639609.1"/>
    </source>
</evidence>
<keyword evidence="5" id="KW-1185">Reference proteome</keyword>
<keyword evidence="2" id="KW-0813">Transport</keyword>
<dbReference type="GO" id="GO:0006606">
    <property type="term" value="P:protein import into nucleus"/>
    <property type="evidence" value="ECO:0007669"/>
    <property type="project" value="TreeGrafter"/>
</dbReference>
<comment type="similarity">
    <text evidence="1">Belongs to the MOG1 family.</text>
</comment>
<sequence length="139" mass="15130">MDFIKRDLFGGAITAKTPSNLIDASFHFESLAHDNSAVSSEVYNVAVIPNDRGDDTPSAIILSGVQGVPKFNRTAPDEVQILMALYRVEHKNADLVVTFNIPTRTDDGGVVSEEGLAIARPQFDVLVKSLHITDFGLFQ</sequence>
<dbReference type="AlphaFoldDB" id="A0A9P7FWF2"/>
<dbReference type="SUPFAM" id="SSF55724">
    <property type="entry name" value="Mog1p/PsbP-like"/>
    <property type="match status" value="1"/>
</dbReference>
<reference evidence="4" key="2">
    <citation type="submission" date="2021-10" db="EMBL/GenBank/DDBJ databases">
        <title>Phylogenomics reveals ancestral predisposition of the termite-cultivated fungus Termitomyces towards a domesticated lifestyle.</title>
        <authorList>
            <person name="Auxier B."/>
            <person name="Grum-Grzhimaylo A."/>
            <person name="Cardenas M.E."/>
            <person name="Lodge J.D."/>
            <person name="Laessoe T."/>
            <person name="Pedersen O."/>
            <person name="Smith M.E."/>
            <person name="Kuyper T.W."/>
            <person name="Franco-Molano E.A."/>
            <person name="Baroni T.J."/>
            <person name="Aanen D.K."/>
        </authorList>
    </citation>
    <scope>NUCLEOTIDE SEQUENCE</scope>
    <source>
        <strain evidence="4">D49</strain>
    </source>
</reference>
<dbReference type="Gene3D" id="3.40.1000.10">
    <property type="entry name" value="Mog1/PsbP, alpha/beta/alpha sandwich"/>
    <property type="match status" value="1"/>
</dbReference>
<dbReference type="GO" id="GO:0031267">
    <property type="term" value="F:small GTPase binding"/>
    <property type="evidence" value="ECO:0007669"/>
    <property type="project" value="TreeGrafter"/>
</dbReference>
<evidence type="ECO:0000256" key="1">
    <source>
        <dbReference type="ARBA" id="ARBA00010307"/>
    </source>
</evidence>
<accession>A0A9P7FWF2</accession>
<dbReference type="Pfam" id="PF04603">
    <property type="entry name" value="Mog1"/>
    <property type="match status" value="1"/>
</dbReference>
<evidence type="ECO:0000256" key="3">
    <source>
        <dbReference type="ARBA" id="ARBA00022927"/>
    </source>
</evidence>
<proteinExistence type="inferred from homology"/>
<dbReference type="GO" id="GO:0005634">
    <property type="term" value="C:nucleus"/>
    <property type="evidence" value="ECO:0007669"/>
    <property type="project" value="TreeGrafter"/>
</dbReference>
<organism evidence="4 5">
    <name type="scientific">Sphagnurus paluster</name>
    <dbReference type="NCBI Taxonomy" id="117069"/>
    <lineage>
        <taxon>Eukaryota</taxon>
        <taxon>Fungi</taxon>
        <taxon>Dikarya</taxon>
        <taxon>Basidiomycota</taxon>
        <taxon>Agaricomycotina</taxon>
        <taxon>Agaricomycetes</taxon>
        <taxon>Agaricomycetidae</taxon>
        <taxon>Agaricales</taxon>
        <taxon>Tricholomatineae</taxon>
        <taxon>Lyophyllaceae</taxon>
        <taxon>Sphagnurus</taxon>
    </lineage>
</organism>
<protein>
    <recommendedName>
        <fullName evidence="6">Mog1p/PsbP-like protein</fullName>
    </recommendedName>
</protein>
<reference evidence="4" key="1">
    <citation type="submission" date="2021-02" db="EMBL/GenBank/DDBJ databases">
        <authorList>
            <person name="Nieuwenhuis M."/>
            <person name="Van De Peppel L.J.J."/>
        </authorList>
    </citation>
    <scope>NUCLEOTIDE SEQUENCE</scope>
    <source>
        <strain evidence="4">D49</strain>
    </source>
</reference>
<dbReference type="GO" id="GO:0005085">
    <property type="term" value="F:guanyl-nucleotide exchange factor activity"/>
    <property type="evidence" value="ECO:0007669"/>
    <property type="project" value="TreeGrafter"/>
</dbReference>
<name>A0A9P7FWF2_9AGAR</name>
<evidence type="ECO:0000313" key="5">
    <source>
        <dbReference type="Proteomes" id="UP000717328"/>
    </source>
</evidence>
<dbReference type="PANTHER" id="PTHR15837:SF0">
    <property type="entry name" value="RAN GUANINE NUCLEOTIDE RELEASE FACTOR"/>
    <property type="match status" value="1"/>
</dbReference>
<dbReference type="EMBL" id="JABCKI010005717">
    <property type="protein sequence ID" value="KAG5639609.1"/>
    <property type="molecule type" value="Genomic_DNA"/>
</dbReference>
<dbReference type="OrthoDB" id="10255285at2759"/>
<dbReference type="InterPro" id="IPR016123">
    <property type="entry name" value="Mog1/PsbP_a/b/a-sand"/>
</dbReference>
<evidence type="ECO:0000256" key="2">
    <source>
        <dbReference type="ARBA" id="ARBA00022448"/>
    </source>
</evidence>
<gene>
    <name evidence="4" type="ORF">H0H81_010811</name>
</gene>
<dbReference type="InterPro" id="IPR007681">
    <property type="entry name" value="Mog1"/>
</dbReference>
<evidence type="ECO:0008006" key="6">
    <source>
        <dbReference type="Google" id="ProtNLM"/>
    </source>
</evidence>
<keyword evidence="3" id="KW-0653">Protein transport</keyword>
<comment type="caution">
    <text evidence="4">The sequence shown here is derived from an EMBL/GenBank/DDBJ whole genome shotgun (WGS) entry which is preliminary data.</text>
</comment>